<dbReference type="CDD" id="cd01434">
    <property type="entry name" value="EFG_mtEFG1_IV"/>
    <property type="match status" value="1"/>
</dbReference>
<dbReference type="InterPro" id="IPR035649">
    <property type="entry name" value="EFG_V"/>
</dbReference>
<dbReference type="Pfam" id="PF00009">
    <property type="entry name" value="GTP_EFTU"/>
    <property type="match status" value="1"/>
</dbReference>
<evidence type="ECO:0000256" key="6">
    <source>
        <dbReference type="ARBA" id="ARBA00024731"/>
    </source>
</evidence>
<dbReference type="NCBIfam" id="TIGR00231">
    <property type="entry name" value="small_GTP"/>
    <property type="match status" value="1"/>
</dbReference>
<evidence type="ECO:0000256" key="4">
    <source>
        <dbReference type="ARBA" id="ARBA00022917"/>
    </source>
</evidence>
<evidence type="ECO:0000256" key="5">
    <source>
        <dbReference type="ARBA" id="ARBA00023134"/>
    </source>
</evidence>
<evidence type="ECO:0000256" key="3">
    <source>
        <dbReference type="ARBA" id="ARBA00022768"/>
    </source>
</evidence>
<name>A0ABQ3K7I5_9PSEU</name>
<accession>A0ABQ3K7I5</accession>
<dbReference type="PRINTS" id="PR00315">
    <property type="entry name" value="ELONGATNFCT"/>
</dbReference>
<dbReference type="CDD" id="cd01886">
    <property type="entry name" value="EF-G"/>
    <property type="match status" value="1"/>
</dbReference>
<evidence type="ECO:0000313" key="9">
    <source>
        <dbReference type="EMBL" id="GHG07223.1"/>
    </source>
</evidence>
<evidence type="ECO:0000313" key="10">
    <source>
        <dbReference type="Proteomes" id="UP000649955"/>
    </source>
</evidence>
<dbReference type="SUPFAM" id="SSF50447">
    <property type="entry name" value="Translation proteins"/>
    <property type="match status" value="1"/>
</dbReference>
<dbReference type="CDD" id="cd16262">
    <property type="entry name" value="EFG_III"/>
    <property type="match status" value="1"/>
</dbReference>
<dbReference type="InterPro" id="IPR005517">
    <property type="entry name" value="Transl_elong_EFG/EF2_IV"/>
</dbReference>
<comment type="similarity">
    <text evidence="1">Belongs to the TRAFAC class translation factor GTPase superfamily. Classic translation factor GTPase family. EF-G/EF-2 subfamily.</text>
</comment>
<organism evidence="9 10">
    <name type="scientific">Amycolatopsis bullii</name>
    <dbReference type="NCBI Taxonomy" id="941987"/>
    <lineage>
        <taxon>Bacteria</taxon>
        <taxon>Bacillati</taxon>
        <taxon>Actinomycetota</taxon>
        <taxon>Actinomycetes</taxon>
        <taxon>Pseudonocardiales</taxon>
        <taxon>Pseudonocardiaceae</taxon>
        <taxon>Amycolatopsis</taxon>
    </lineage>
</organism>
<dbReference type="EMBL" id="BNAW01000007">
    <property type="protein sequence ID" value="GHG07223.1"/>
    <property type="molecule type" value="Genomic_DNA"/>
</dbReference>
<dbReference type="InterPro" id="IPR035647">
    <property type="entry name" value="EFG_III/V"/>
</dbReference>
<keyword evidence="3 9" id="KW-0251">Elongation factor</keyword>
<evidence type="ECO:0000256" key="1">
    <source>
        <dbReference type="ARBA" id="ARBA00005870"/>
    </source>
</evidence>
<dbReference type="SMART" id="SM00838">
    <property type="entry name" value="EFG_C"/>
    <property type="match status" value="1"/>
</dbReference>
<dbReference type="Gene3D" id="3.30.70.870">
    <property type="entry name" value="Elongation Factor G (Translational Gtpase), domain 3"/>
    <property type="match status" value="1"/>
</dbReference>
<gene>
    <name evidence="9" type="primary">fusA</name>
    <name evidence="9" type="ORF">GCM10017567_24630</name>
</gene>
<dbReference type="InterPro" id="IPR000795">
    <property type="entry name" value="T_Tr_GTP-bd_dom"/>
</dbReference>
<dbReference type="Pfam" id="PF22042">
    <property type="entry name" value="EF-G_D2"/>
    <property type="match status" value="1"/>
</dbReference>
<dbReference type="InterPro" id="IPR005225">
    <property type="entry name" value="Small_GTP-bd"/>
</dbReference>
<dbReference type="InterPro" id="IPR031157">
    <property type="entry name" value="G_TR_CS"/>
</dbReference>
<dbReference type="Gene3D" id="3.40.50.300">
    <property type="entry name" value="P-loop containing nucleotide triphosphate hydrolases"/>
    <property type="match status" value="1"/>
</dbReference>
<dbReference type="SUPFAM" id="SSF52540">
    <property type="entry name" value="P-loop containing nucleoside triphosphate hydrolases"/>
    <property type="match status" value="1"/>
</dbReference>
<dbReference type="InterPro" id="IPR014721">
    <property type="entry name" value="Ribsml_uS5_D2-typ_fold_subgr"/>
</dbReference>
<dbReference type="Pfam" id="PF03764">
    <property type="entry name" value="EFG_IV"/>
    <property type="match status" value="1"/>
</dbReference>
<keyword evidence="5" id="KW-0342">GTP-binding</keyword>
<dbReference type="Gene3D" id="3.30.230.10">
    <property type="match status" value="1"/>
</dbReference>
<dbReference type="PANTHER" id="PTHR43261:SF1">
    <property type="entry name" value="RIBOSOME-RELEASING FACTOR 2, MITOCHONDRIAL"/>
    <property type="match status" value="1"/>
</dbReference>
<evidence type="ECO:0000259" key="8">
    <source>
        <dbReference type="PROSITE" id="PS51722"/>
    </source>
</evidence>
<feature type="domain" description="Tr-type G" evidence="8">
    <location>
        <begin position="4"/>
        <end position="260"/>
    </location>
</feature>
<keyword evidence="10" id="KW-1185">Reference proteome</keyword>
<protein>
    <recommendedName>
        <fullName evidence="7">Elongation factor G</fullName>
    </recommendedName>
</protein>
<dbReference type="Pfam" id="PF00679">
    <property type="entry name" value="EFG_C"/>
    <property type="match status" value="1"/>
</dbReference>
<dbReference type="GO" id="GO:0003746">
    <property type="term" value="F:translation elongation factor activity"/>
    <property type="evidence" value="ECO:0007669"/>
    <property type="project" value="UniProtKB-KW"/>
</dbReference>
<dbReference type="RefSeq" id="WP_191309421.1">
    <property type="nucleotide sequence ID" value="NZ_BNAW01000007.1"/>
</dbReference>
<dbReference type="Proteomes" id="UP000649955">
    <property type="component" value="Unassembled WGS sequence"/>
</dbReference>
<dbReference type="InterPro" id="IPR041095">
    <property type="entry name" value="EFG_II"/>
</dbReference>
<dbReference type="Gene3D" id="2.40.30.10">
    <property type="entry name" value="Translation factors"/>
    <property type="match status" value="1"/>
</dbReference>
<dbReference type="PROSITE" id="PS00301">
    <property type="entry name" value="G_TR_1"/>
    <property type="match status" value="1"/>
</dbReference>
<comment type="function">
    <text evidence="6">Catalyzes the GTP-dependent ribosomal translocation step during translation elongation. During this step, the ribosome changes from the pre-translocational (PRE) to the post-translocational (POST) state as the newly formed A-site-bound peptidyl-tRNA and P-site-bound deacylated tRNA move to the P and E sites, respectively. Catalyzes the coordinated movement of the two tRNA molecules, the mRNA and conformational changes in the ribosome.</text>
</comment>
<dbReference type="SUPFAM" id="SSF54211">
    <property type="entry name" value="Ribosomal protein S5 domain 2-like"/>
    <property type="match status" value="1"/>
</dbReference>
<dbReference type="InterPro" id="IPR000640">
    <property type="entry name" value="EFG_V-like"/>
</dbReference>
<dbReference type="NCBIfam" id="NF009381">
    <property type="entry name" value="PRK12740.1-5"/>
    <property type="match status" value="1"/>
</dbReference>
<dbReference type="InterPro" id="IPR009000">
    <property type="entry name" value="Transl_B-barrel_sf"/>
</dbReference>
<reference evidence="10" key="1">
    <citation type="journal article" date="2019" name="Int. J. Syst. Evol. Microbiol.">
        <title>The Global Catalogue of Microorganisms (GCM) 10K type strain sequencing project: providing services to taxonomists for standard genome sequencing and annotation.</title>
        <authorList>
            <consortium name="The Broad Institute Genomics Platform"/>
            <consortium name="The Broad Institute Genome Sequencing Center for Infectious Disease"/>
            <person name="Wu L."/>
            <person name="Ma J."/>
        </authorList>
    </citation>
    <scope>NUCLEOTIDE SEQUENCE [LARGE SCALE GENOMIC DNA]</scope>
    <source>
        <strain evidence="10">CGMCC 4.7680</strain>
    </source>
</reference>
<dbReference type="PROSITE" id="PS51722">
    <property type="entry name" value="G_TR_2"/>
    <property type="match status" value="1"/>
</dbReference>
<proteinExistence type="inferred from homology"/>
<dbReference type="InterPro" id="IPR004540">
    <property type="entry name" value="Transl_elong_EFG/EF2"/>
</dbReference>
<sequence length="642" mass="67850">MRIHLVRNLGILAHVDAGKTTVTERILHRTGATHKTGEVHDGTTVTDFDPQERDRGITIFAAAVSCTWAGHRLTLIDTPGHVDFTAEVERSLRVLDGAVAVFDAVAGVEPQSETVWRQADRHGVPRIAFVNKLDRAGADLDAAVASIRARLHPAPLVVQLPIGREDGFTGVIDLLRLPEDASAEARRRRRVLEEAVAELHPVALDEFCATGIITAETLEKALRELTLSGEGLVVLCGAAYRDRGIEPLLDAVVAYLPSPADVPPVRPDRPADPAAPLAALVFKVVSTATGRLTYLRVYSGTLRKGDHVTDAGRTERVARVLRVQAARYSEVDSAVAGDIVAVAGPKAARVGATLCAPGAPVVLEPPVTADPVVSVAVEARRDGDRLTSALARLAEEDPSLVVRVDPETGQTVLSGLGELHLEVAVEKLRRDRGLEVAVGRPSVAYRETVVSGVTGLVYRHVKQDGGAGQFAHVVLDVAPSEEEGFEFASAVVGGRVPREYVRAVEAGCRDALEEGPLGGHPVTGLRVTLTDGATHPKDSSDLAFRTAGRLGLREALRACAVHLLEPVAEVVVTVPSDAVGGVLGDLAARRGRVAGSAVRQGTAVVTATVPVAELFGYATRLRSRTQGRGTFTARPVGFAPVP</sequence>
<dbReference type="InterPro" id="IPR047872">
    <property type="entry name" value="EFG_IV"/>
</dbReference>
<dbReference type="PANTHER" id="PTHR43261">
    <property type="entry name" value="TRANSLATION ELONGATION FACTOR G-RELATED"/>
    <property type="match status" value="1"/>
</dbReference>
<dbReference type="NCBIfam" id="TIGR00484">
    <property type="entry name" value="EF-G"/>
    <property type="match status" value="1"/>
</dbReference>
<evidence type="ECO:0000256" key="7">
    <source>
        <dbReference type="NCBIfam" id="TIGR00484"/>
    </source>
</evidence>
<dbReference type="Gene3D" id="3.30.70.240">
    <property type="match status" value="1"/>
</dbReference>
<dbReference type="SMART" id="SM00889">
    <property type="entry name" value="EFG_IV"/>
    <property type="match status" value="1"/>
</dbReference>
<dbReference type="Pfam" id="PF14492">
    <property type="entry name" value="EFG_III"/>
    <property type="match status" value="1"/>
</dbReference>
<dbReference type="SUPFAM" id="SSF54980">
    <property type="entry name" value="EF-G C-terminal domain-like"/>
    <property type="match status" value="2"/>
</dbReference>
<dbReference type="InterPro" id="IPR020568">
    <property type="entry name" value="Ribosomal_Su5_D2-typ_SF"/>
</dbReference>
<dbReference type="InterPro" id="IPR009022">
    <property type="entry name" value="EFG_III"/>
</dbReference>
<evidence type="ECO:0000256" key="2">
    <source>
        <dbReference type="ARBA" id="ARBA00022741"/>
    </source>
</evidence>
<keyword evidence="2" id="KW-0547">Nucleotide-binding</keyword>
<dbReference type="InterPro" id="IPR053905">
    <property type="entry name" value="EF-G-like_DII"/>
</dbReference>
<comment type="caution">
    <text evidence="9">The sequence shown here is derived from an EMBL/GenBank/DDBJ whole genome shotgun (WGS) entry which is preliminary data.</text>
</comment>
<keyword evidence="4" id="KW-0648">Protein biosynthesis</keyword>
<dbReference type="InterPro" id="IPR027417">
    <property type="entry name" value="P-loop_NTPase"/>
</dbReference>
<dbReference type="CDD" id="cd03713">
    <property type="entry name" value="EFG_mtEFG_C"/>
    <property type="match status" value="1"/>
</dbReference>